<dbReference type="SMART" id="SM00850">
    <property type="entry name" value="LytTR"/>
    <property type="match status" value="1"/>
</dbReference>
<dbReference type="GO" id="GO:0000160">
    <property type="term" value="P:phosphorelay signal transduction system"/>
    <property type="evidence" value="ECO:0007669"/>
    <property type="project" value="InterPro"/>
</dbReference>
<proteinExistence type="predicted"/>
<dbReference type="PANTHER" id="PTHR44591:SF3">
    <property type="entry name" value="RESPONSE REGULATORY DOMAIN-CONTAINING PROTEIN"/>
    <property type="match status" value="1"/>
</dbReference>
<name>A0A840TM14_9BACT</name>
<dbReference type="Gene3D" id="3.40.50.2300">
    <property type="match status" value="1"/>
</dbReference>
<comment type="caution">
    <text evidence="6">The sequence shown here is derived from an EMBL/GenBank/DDBJ whole genome shotgun (WGS) entry which is preliminary data.</text>
</comment>
<feature type="compositionally biased region" description="Polar residues" evidence="3">
    <location>
        <begin position="145"/>
        <end position="155"/>
    </location>
</feature>
<evidence type="ECO:0000256" key="1">
    <source>
        <dbReference type="ARBA" id="ARBA00022553"/>
    </source>
</evidence>
<reference evidence="6 7" key="1">
    <citation type="submission" date="2020-08" db="EMBL/GenBank/DDBJ databases">
        <title>Genomic Encyclopedia of Type Strains, Phase IV (KMG-IV): sequencing the most valuable type-strain genomes for metagenomic binning, comparative biology and taxonomic classification.</title>
        <authorList>
            <person name="Goeker M."/>
        </authorList>
    </citation>
    <scope>NUCLEOTIDE SEQUENCE [LARGE SCALE GENOMIC DNA]</scope>
    <source>
        <strain evidence="6 7">DSM 105074</strain>
    </source>
</reference>
<keyword evidence="7" id="KW-1185">Reference proteome</keyword>
<dbReference type="SMART" id="SM00448">
    <property type="entry name" value="REC"/>
    <property type="match status" value="1"/>
</dbReference>
<feature type="region of interest" description="Disordered" evidence="3">
    <location>
        <begin position="132"/>
        <end position="155"/>
    </location>
</feature>
<evidence type="ECO:0000256" key="2">
    <source>
        <dbReference type="PROSITE-ProRule" id="PRU00169"/>
    </source>
</evidence>
<accession>A0A840TM14</accession>
<dbReference type="EMBL" id="JACHGF010000001">
    <property type="protein sequence ID" value="MBB5282273.1"/>
    <property type="molecule type" value="Genomic_DNA"/>
</dbReference>
<dbReference type="AlphaFoldDB" id="A0A840TM14"/>
<dbReference type="RefSeq" id="WP_184170103.1">
    <property type="nucleotide sequence ID" value="NZ_JACHGF010000001.1"/>
</dbReference>
<dbReference type="PANTHER" id="PTHR44591">
    <property type="entry name" value="STRESS RESPONSE REGULATOR PROTEIN 1"/>
    <property type="match status" value="1"/>
</dbReference>
<gene>
    <name evidence="6" type="ORF">HNQ92_000394</name>
</gene>
<organism evidence="6 7">
    <name type="scientific">Rhabdobacter roseus</name>
    <dbReference type="NCBI Taxonomy" id="1655419"/>
    <lineage>
        <taxon>Bacteria</taxon>
        <taxon>Pseudomonadati</taxon>
        <taxon>Bacteroidota</taxon>
        <taxon>Cytophagia</taxon>
        <taxon>Cytophagales</taxon>
        <taxon>Cytophagaceae</taxon>
        <taxon>Rhabdobacter</taxon>
    </lineage>
</organism>
<keyword evidence="1 2" id="KW-0597">Phosphoprotein</keyword>
<sequence>MTQSKISILLVEDEAILAMELSDTLTAEGYLIAGVANNGPAALDIFQKENIDLLICDINIKGNWDGIETVQRVMAIRAIPIIYLTALADHDTLERAKQTYPAAYIPKPYNLTNLRMAIEMAINNFALRSSAASPAAKPKNPDLTEGTSGTRETPNRETILQVNDHIFIKSNYRFIKIALGDILFLEAENNYTIIQTSTQKFALRQSLGNILDRLSLNNLVRTHRSFAVNLDRVESFNDYEIKVGDFEISLGRNYKDEFFHHFNFR</sequence>
<keyword evidence="6" id="KW-0238">DNA-binding</keyword>
<dbReference type="PROSITE" id="PS50110">
    <property type="entry name" value="RESPONSE_REGULATORY"/>
    <property type="match status" value="1"/>
</dbReference>
<evidence type="ECO:0000259" key="5">
    <source>
        <dbReference type="PROSITE" id="PS50930"/>
    </source>
</evidence>
<evidence type="ECO:0000256" key="3">
    <source>
        <dbReference type="SAM" id="MobiDB-lite"/>
    </source>
</evidence>
<feature type="domain" description="Response regulatory" evidence="4">
    <location>
        <begin position="7"/>
        <end position="122"/>
    </location>
</feature>
<evidence type="ECO:0000313" key="6">
    <source>
        <dbReference type="EMBL" id="MBB5282273.1"/>
    </source>
</evidence>
<evidence type="ECO:0000313" key="7">
    <source>
        <dbReference type="Proteomes" id="UP000557307"/>
    </source>
</evidence>
<dbReference type="InterPro" id="IPR050595">
    <property type="entry name" value="Bact_response_regulator"/>
</dbReference>
<dbReference type="Proteomes" id="UP000557307">
    <property type="component" value="Unassembled WGS sequence"/>
</dbReference>
<dbReference type="Gene3D" id="2.40.50.1020">
    <property type="entry name" value="LytTr DNA-binding domain"/>
    <property type="match status" value="1"/>
</dbReference>
<dbReference type="SUPFAM" id="SSF52172">
    <property type="entry name" value="CheY-like"/>
    <property type="match status" value="1"/>
</dbReference>
<dbReference type="InterPro" id="IPR011006">
    <property type="entry name" value="CheY-like_superfamily"/>
</dbReference>
<dbReference type="Pfam" id="PF04397">
    <property type="entry name" value="LytTR"/>
    <property type="match status" value="1"/>
</dbReference>
<dbReference type="Pfam" id="PF00072">
    <property type="entry name" value="Response_reg"/>
    <property type="match status" value="1"/>
</dbReference>
<dbReference type="PROSITE" id="PS50930">
    <property type="entry name" value="HTH_LYTTR"/>
    <property type="match status" value="1"/>
</dbReference>
<dbReference type="CDD" id="cd17534">
    <property type="entry name" value="REC_DC-like"/>
    <property type="match status" value="1"/>
</dbReference>
<feature type="domain" description="HTH LytTR-type" evidence="5">
    <location>
        <begin position="166"/>
        <end position="235"/>
    </location>
</feature>
<protein>
    <submittedName>
        <fullName evidence="6">DNA-binding LytR/AlgR family response regulator</fullName>
    </submittedName>
</protein>
<dbReference type="InterPro" id="IPR001789">
    <property type="entry name" value="Sig_transdc_resp-reg_receiver"/>
</dbReference>
<evidence type="ECO:0000259" key="4">
    <source>
        <dbReference type="PROSITE" id="PS50110"/>
    </source>
</evidence>
<dbReference type="GO" id="GO:0003677">
    <property type="term" value="F:DNA binding"/>
    <property type="evidence" value="ECO:0007669"/>
    <property type="project" value="UniProtKB-KW"/>
</dbReference>
<feature type="modified residue" description="4-aspartylphosphate" evidence="2">
    <location>
        <position position="57"/>
    </location>
</feature>
<dbReference type="InterPro" id="IPR007492">
    <property type="entry name" value="LytTR_DNA-bd_dom"/>
</dbReference>